<dbReference type="PROSITE" id="PS50931">
    <property type="entry name" value="HTH_LYSR"/>
    <property type="match status" value="1"/>
</dbReference>
<keyword evidence="6" id="KW-0614">Plasmid</keyword>
<dbReference type="Gene3D" id="1.10.10.10">
    <property type="entry name" value="Winged helix-like DNA-binding domain superfamily/Winged helix DNA-binding domain"/>
    <property type="match status" value="1"/>
</dbReference>
<geneLocation type="plasmid" evidence="6">
    <name>II</name>
</geneLocation>
<dbReference type="Gene3D" id="3.40.190.290">
    <property type="match status" value="1"/>
</dbReference>
<dbReference type="EMBL" id="LT991977">
    <property type="protein sequence ID" value="SPK75247.1"/>
    <property type="molecule type" value="Genomic_DNA"/>
</dbReference>
<dbReference type="Pfam" id="PF00126">
    <property type="entry name" value="HTH_1"/>
    <property type="match status" value="1"/>
</dbReference>
<comment type="similarity">
    <text evidence="1">Belongs to the LysR transcriptional regulatory family.</text>
</comment>
<sequence>MDLNPGIAPKGIDMDIVVPDLRPASPARRAGPDTGTPHLLRRGQPHARQEAAPDHADGLSASFAASYAGIIAFMAVATEGSFSRAGERLGIGRSAVSRNVQKLEAQLSTRLFLRTTRSTRLTREGERFFENCHQGVAQIVEAMNDMLALRQGPPSGLLRISAATGFGRKVVAPLLTRFSAAYPEISLDLLLDDRPLDFAAEKIDVAFRNGRIEDSSIIARQLIPMQMAVCAAPAYAARHGLPLTLDDLARHQCIHTRVGGARVLEWEFKVDGHLRKLLPAARLTFNDPDLVLAAVLDGLGLAQMAGYQVCEPIARGALVTALGRHAPDDRGHYLCYLSRQHLPSRIRVFVDFMTEAIRAQNLHCLGDFGMDYSKAGPGG</sequence>
<dbReference type="InterPro" id="IPR036390">
    <property type="entry name" value="WH_DNA-bd_sf"/>
</dbReference>
<reference evidence="6 7" key="1">
    <citation type="submission" date="2018-01" db="EMBL/GenBank/DDBJ databases">
        <authorList>
            <person name="Gaut B.S."/>
            <person name="Morton B.R."/>
            <person name="Clegg M.T."/>
            <person name="Duvall M.R."/>
        </authorList>
    </citation>
    <scope>NUCLEOTIDE SEQUENCE [LARGE SCALE GENOMIC DNA]</scope>
    <source>
        <strain evidence="6">Cupriavidus taiwanensis LMG 19425</strain>
        <plasmid evidence="7">Plasmid ii</plasmid>
    </source>
</reference>
<protein>
    <submittedName>
        <fullName evidence="6">Putative transcription regulator, LysR family</fullName>
    </submittedName>
</protein>
<evidence type="ECO:0000256" key="1">
    <source>
        <dbReference type="ARBA" id="ARBA00009437"/>
    </source>
</evidence>
<feature type="region of interest" description="Disordered" evidence="5">
    <location>
        <begin position="22"/>
        <end position="55"/>
    </location>
</feature>
<gene>
    <name evidence="6" type="ORF">CT19425_MP50283</name>
</gene>
<dbReference type="GO" id="GO:0003700">
    <property type="term" value="F:DNA-binding transcription factor activity"/>
    <property type="evidence" value="ECO:0007669"/>
    <property type="project" value="InterPro"/>
</dbReference>
<accession>A0A375IL13</accession>
<dbReference type="InterPro" id="IPR058163">
    <property type="entry name" value="LysR-type_TF_proteobact-type"/>
</dbReference>
<dbReference type="GO" id="GO:0003677">
    <property type="term" value="F:DNA binding"/>
    <property type="evidence" value="ECO:0007669"/>
    <property type="project" value="UniProtKB-KW"/>
</dbReference>
<dbReference type="InterPro" id="IPR005119">
    <property type="entry name" value="LysR_subst-bd"/>
</dbReference>
<keyword evidence="4" id="KW-0804">Transcription</keyword>
<dbReference type="PANTHER" id="PTHR30537">
    <property type="entry name" value="HTH-TYPE TRANSCRIPTIONAL REGULATOR"/>
    <property type="match status" value="1"/>
</dbReference>
<dbReference type="InterPro" id="IPR000847">
    <property type="entry name" value="LysR_HTH_N"/>
</dbReference>
<evidence type="ECO:0000256" key="3">
    <source>
        <dbReference type="ARBA" id="ARBA00023125"/>
    </source>
</evidence>
<evidence type="ECO:0000313" key="7">
    <source>
        <dbReference type="Proteomes" id="UP000255505"/>
    </source>
</evidence>
<keyword evidence="3" id="KW-0238">DNA-binding</keyword>
<name>A0A375IL13_9BURK</name>
<evidence type="ECO:0000256" key="5">
    <source>
        <dbReference type="SAM" id="MobiDB-lite"/>
    </source>
</evidence>
<evidence type="ECO:0000313" key="6">
    <source>
        <dbReference type="EMBL" id="SPK75247.1"/>
    </source>
</evidence>
<organism evidence="6 7">
    <name type="scientific">Cupriavidus taiwanensis</name>
    <dbReference type="NCBI Taxonomy" id="164546"/>
    <lineage>
        <taxon>Bacteria</taxon>
        <taxon>Pseudomonadati</taxon>
        <taxon>Pseudomonadota</taxon>
        <taxon>Betaproteobacteria</taxon>
        <taxon>Burkholderiales</taxon>
        <taxon>Burkholderiaceae</taxon>
        <taxon>Cupriavidus</taxon>
    </lineage>
</organism>
<dbReference type="Proteomes" id="UP000255505">
    <property type="component" value="Plasmid II"/>
</dbReference>
<dbReference type="PANTHER" id="PTHR30537:SF5">
    <property type="entry name" value="HTH-TYPE TRANSCRIPTIONAL ACTIVATOR TTDR-RELATED"/>
    <property type="match status" value="1"/>
</dbReference>
<evidence type="ECO:0000256" key="4">
    <source>
        <dbReference type="ARBA" id="ARBA00023163"/>
    </source>
</evidence>
<dbReference type="FunFam" id="1.10.10.10:FF:000001">
    <property type="entry name" value="LysR family transcriptional regulator"/>
    <property type="match status" value="1"/>
</dbReference>
<dbReference type="CDD" id="cd08422">
    <property type="entry name" value="PBP2_CrgA_like"/>
    <property type="match status" value="1"/>
</dbReference>
<dbReference type="AlphaFoldDB" id="A0A375IL13"/>
<keyword evidence="2" id="KW-0805">Transcription regulation</keyword>
<dbReference type="SUPFAM" id="SSF53850">
    <property type="entry name" value="Periplasmic binding protein-like II"/>
    <property type="match status" value="1"/>
</dbReference>
<evidence type="ECO:0000256" key="2">
    <source>
        <dbReference type="ARBA" id="ARBA00023015"/>
    </source>
</evidence>
<dbReference type="Pfam" id="PF03466">
    <property type="entry name" value="LysR_substrate"/>
    <property type="match status" value="1"/>
</dbReference>
<dbReference type="SUPFAM" id="SSF46785">
    <property type="entry name" value="Winged helix' DNA-binding domain"/>
    <property type="match status" value="1"/>
</dbReference>
<proteinExistence type="inferred from homology"/>
<dbReference type="InterPro" id="IPR036388">
    <property type="entry name" value="WH-like_DNA-bd_sf"/>
</dbReference>